<organism evidence="2 3">
    <name type="scientific">Paenibacillus chartarius</name>
    <dbReference type="NCBI Taxonomy" id="747481"/>
    <lineage>
        <taxon>Bacteria</taxon>
        <taxon>Bacillati</taxon>
        <taxon>Bacillota</taxon>
        <taxon>Bacilli</taxon>
        <taxon>Bacillales</taxon>
        <taxon>Paenibacillaceae</taxon>
        <taxon>Paenibacillus</taxon>
    </lineage>
</organism>
<feature type="domain" description="Prolow-density lipoprotein receptor-related protein 1-like beta-propeller" evidence="1">
    <location>
        <begin position="343"/>
        <end position="443"/>
    </location>
</feature>
<evidence type="ECO:0000313" key="2">
    <source>
        <dbReference type="EMBL" id="MFC0216618.1"/>
    </source>
</evidence>
<dbReference type="RefSeq" id="WP_377474978.1">
    <property type="nucleotide sequence ID" value="NZ_JBHLWN010000123.1"/>
</dbReference>
<accession>A0ABV6DVP5</accession>
<keyword evidence="3" id="KW-1185">Reference proteome</keyword>
<dbReference type="Proteomes" id="UP001589776">
    <property type="component" value="Unassembled WGS sequence"/>
</dbReference>
<gene>
    <name evidence="2" type="ORF">ACFFK0_29915</name>
</gene>
<sequence>MQLQNRAIRCAVVCFIGFGTFALEGHAAAERVRVHLPDFTVKLNGNTVDNTYRQYPLLVYKDITYFPMTWYDTKLLGLETAWSPESGFSIIQRNVASSYMPYTAEQRNEPAYFAEAPASLIAVNGETIDNSKEPYPLLSFRDVTYFPLTWRFAHDQFGWDYRWDGAEGLSIQSYNPQLQTVDLPPDASKREVALYKGYYYFTETTGTTIQLYRTSAAQPYAKELIYSYDFGSANGMDRGYSIQIREDELWFVYHVGGAVMGRDVFVHIGEDGKAEIQHSGYLDFRNTPYGKLIVNLGVPPTNGNLMLATAGQERRLGDPELIYGLRVTITGTQNKFSGDASTSVHGDLVYVLASRQTGSTYSELNTICRVNLITNETVQIVNSEFSQFRIVDNTLYYIKSADNALYASGLDGTGERKLADKPVSWFDVLDGHVYYTTEAAEGKSKYQLYEAMAEGEDPLVLQALLDGVEVIDDKLLCRLDQGKRYGAVLLDSSGWMLLAVADPIARTLPSDDSILFVSARDTLVKIVR</sequence>
<dbReference type="EMBL" id="JBHLWN010000123">
    <property type="protein sequence ID" value="MFC0216618.1"/>
    <property type="molecule type" value="Genomic_DNA"/>
</dbReference>
<proteinExistence type="predicted"/>
<evidence type="ECO:0000259" key="1">
    <source>
        <dbReference type="Pfam" id="PF16472"/>
    </source>
</evidence>
<dbReference type="InterPro" id="IPR032485">
    <property type="entry name" value="LRP1-like_beta_prop"/>
</dbReference>
<name>A0ABV6DVP5_9BACL</name>
<comment type="caution">
    <text evidence="2">The sequence shown here is derived from an EMBL/GenBank/DDBJ whole genome shotgun (WGS) entry which is preliminary data.</text>
</comment>
<reference evidence="2 3" key="1">
    <citation type="submission" date="2024-09" db="EMBL/GenBank/DDBJ databases">
        <authorList>
            <person name="Sun Q."/>
            <person name="Mori K."/>
        </authorList>
    </citation>
    <scope>NUCLEOTIDE SEQUENCE [LARGE SCALE GENOMIC DNA]</scope>
    <source>
        <strain evidence="2 3">CCM 7759</strain>
    </source>
</reference>
<evidence type="ECO:0000313" key="3">
    <source>
        <dbReference type="Proteomes" id="UP001589776"/>
    </source>
</evidence>
<protein>
    <submittedName>
        <fullName evidence="2">DUF5050 domain-containing protein</fullName>
    </submittedName>
</protein>
<dbReference type="Pfam" id="PF16472">
    <property type="entry name" value="DUF5050"/>
    <property type="match status" value="1"/>
</dbReference>